<feature type="chain" id="PRO_5037110313" evidence="9">
    <location>
        <begin position="24"/>
        <end position="1307"/>
    </location>
</feature>
<dbReference type="GO" id="GO:0004252">
    <property type="term" value="F:serine-type endopeptidase activity"/>
    <property type="evidence" value="ECO:0007669"/>
    <property type="project" value="UniProtKB-UniRule"/>
</dbReference>
<evidence type="ECO:0000259" key="10">
    <source>
        <dbReference type="Pfam" id="PF00082"/>
    </source>
</evidence>
<dbReference type="PROSITE" id="PS00137">
    <property type="entry name" value="SUBTILASE_HIS"/>
    <property type="match status" value="1"/>
</dbReference>
<dbReference type="CDD" id="cd07473">
    <property type="entry name" value="Peptidases_S8_Subtilisin_like"/>
    <property type="match status" value="1"/>
</dbReference>
<dbReference type="KEGG" id="lamb:KBB96_07175"/>
<dbReference type="PROSITE" id="PS00136">
    <property type="entry name" value="SUBTILASE_ASP"/>
    <property type="match status" value="1"/>
</dbReference>
<feature type="active site" description="Charge relay system" evidence="5 6">
    <location>
        <position position="1052"/>
    </location>
</feature>
<dbReference type="InterPro" id="IPR013783">
    <property type="entry name" value="Ig-like_fold"/>
</dbReference>
<dbReference type="InterPro" id="IPR022398">
    <property type="entry name" value="Peptidase_S8_His-AS"/>
</dbReference>
<dbReference type="InterPro" id="IPR051048">
    <property type="entry name" value="Peptidase_S8/S53_subtilisin"/>
</dbReference>
<keyword evidence="4 6" id="KW-0720">Serine protease</keyword>
<gene>
    <name evidence="12" type="ORF">KBB96_07175</name>
</gene>
<dbReference type="PROSITE" id="PS51892">
    <property type="entry name" value="SUBTILASE"/>
    <property type="match status" value="1"/>
</dbReference>
<keyword evidence="13" id="KW-1185">Reference proteome</keyword>
<evidence type="ECO:0000259" key="11">
    <source>
        <dbReference type="Pfam" id="PF22073"/>
    </source>
</evidence>
<evidence type="ECO:0000313" key="12">
    <source>
        <dbReference type="EMBL" id="QUE52669.1"/>
    </source>
</evidence>
<proteinExistence type="inferred from homology"/>
<feature type="signal peptide" evidence="9">
    <location>
        <begin position="1"/>
        <end position="23"/>
    </location>
</feature>
<feature type="domain" description="Cep192/Spd-2-like" evidence="11">
    <location>
        <begin position="639"/>
        <end position="735"/>
    </location>
</feature>
<evidence type="ECO:0000256" key="8">
    <source>
        <dbReference type="SAM" id="MobiDB-lite"/>
    </source>
</evidence>
<evidence type="ECO:0000256" key="7">
    <source>
        <dbReference type="RuleBase" id="RU003355"/>
    </source>
</evidence>
<dbReference type="PRINTS" id="PR00723">
    <property type="entry name" value="SUBTILISIN"/>
</dbReference>
<evidence type="ECO:0000256" key="2">
    <source>
        <dbReference type="ARBA" id="ARBA00022670"/>
    </source>
</evidence>
<protein>
    <submittedName>
        <fullName evidence="12">S8 family serine peptidase</fullName>
    </submittedName>
</protein>
<dbReference type="InterPro" id="IPR036852">
    <property type="entry name" value="Peptidase_S8/S53_dom_sf"/>
</dbReference>
<dbReference type="RefSeq" id="WP_211633927.1">
    <property type="nucleotide sequence ID" value="NZ_CP073100.1"/>
</dbReference>
<name>A0A975J2A3_9BACT</name>
<keyword evidence="9" id="KW-0732">Signal</keyword>
<dbReference type="InterPro" id="IPR054090">
    <property type="entry name" value="Cep192_Spd-2-like_dom"/>
</dbReference>
<feature type="region of interest" description="Disordered" evidence="8">
    <location>
        <begin position="28"/>
        <end position="57"/>
    </location>
</feature>
<dbReference type="GO" id="GO:0006508">
    <property type="term" value="P:proteolysis"/>
    <property type="evidence" value="ECO:0007669"/>
    <property type="project" value="UniProtKB-KW"/>
</dbReference>
<feature type="active site" description="Charge relay system" evidence="5 6">
    <location>
        <position position="892"/>
    </location>
</feature>
<evidence type="ECO:0000313" key="13">
    <source>
        <dbReference type="Proteomes" id="UP000676169"/>
    </source>
</evidence>
<dbReference type="PANTHER" id="PTHR43399">
    <property type="entry name" value="SUBTILISIN-RELATED"/>
    <property type="match status" value="1"/>
</dbReference>
<feature type="domain" description="Peptidase S8/S53" evidence="10">
    <location>
        <begin position="828"/>
        <end position="1082"/>
    </location>
</feature>
<evidence type="ECO:0000256" key="6">
    <source>
        <dbReference type="PROSITE-ProRule" id="PRU01240"/>
    </source>
</evidence>
<sequence length="1307" mass="136447">MKSCYTRTLLPIGALLVAGLATWQMGGGPSATSTGPVMPVPRNAGISESQGATEVKGPKDALMETARNLPARPSAPALWSRLDQPRVLATEDNATPDGRIHRTALVQVQGKYSRLVFEGLLPAGRKDAENNELTGAIAKVADHLVVRPASGVSSDEFRAAMAAAGLTVRENLSPDGGWLVSLPAASLHGVDEAIAKLSGNRSVAYAEPDYLVHASDIPGEDVVLEMVDGQLVRSDSLLPVGAGEQAAAPASDPVTLEADQEQRLQALPAGARVIGFDAPYFLGGPASYDPYLEEQNFVVGCADSTYVQGAYTSGYPNNGSYYLRSMGYSDNVTIRHRENLPFAMLSVDLAEYSTTFATPTNITFTGYKANGGTVTKTFTTDGVIDGTGVAEDFQHFTFDAGFSNLKSVVVSGPHYMVDNIGVQVDGQESSPPASPEPPLLYDVTFDAPKHTAGLLTAVSGAYAPSSINFGTPTIRPSIGDLDGQALELKGSGYQQIRFGVRQQAAAYRLEFDAWLDLQTDFSVLFDGAATGGAVQKFMVKPNGSVDVYQISSTFNYPAGISPRTKTRIAVDIDMAAGRWEFFVNGVSKWSRSFVTTGGDVQDIRFHTADTGSGLAGFDNIRIYAYGTSSGPTTGPRLIVSPGSLAFPSLPIGTSRTWYLDLRNNGSQPLTVQSAVSSSSQFLVTPPGTISILPGGSFSVPVTYKPTVMGLASGTVTITSNDPSQPVCAVPVTGTGQGVPVATLSPLTLDVSMVAGTSGTRTFNLANTGAANLNWNLVLKGVGTDAGTPTDQPVSPNDPMLSSEWALRAPSSGSGGIDALHAWAVSTGGTGAVIAVIDTGVDRSHPELQGNLWTNTGEIPNNGIDDDHNGYIDDVNGWDFANNDALPADGHGHGTHVAGTIAARGNNAAGVSGVCWSARIMPVKFLADNGSGYTSDAVKAVAYATRMGAKISNNSWGGGGYSQALYDAINQAAQAGDLFVASAGNDAADNDVTPQYPSSYQLPNVVSVASTDERDNLSYFSNRGAATVDIAAPGSNILSLQPGGGYASKSGTSMAAPHVAGVAGLLVSKNPSLTPSQIKQLLMFGSDSLGSLGGKVASQGRLNAYKALKSVLPSWLKPQVTAGTLLAGASANIPLTVDTTSLGVGTYTQVIALNSNDPIHPNLTLPVVLKVIPNVQYSSWLAANFTSDNMLANDAEGTLWADVADADGDGVSNLLEYLTGNDPTARNPKSVTSAAGNVFEFQARPGDPNVSYQIEWSESLSGGWRTDRVQVLEDSTTGTPAGVHRLRVRISDPQPAAAFFRLSARRNF</sequence>
<keyword evidence="2 6" id="KW-0645">Protease</keyword>
<dbReference type="Proteomes" id="UP000676169">
    <property type="component" value="Chromosome"/>
</dbReference>
<comment type="similarity">
    <text evidence="1 6 7">Belongs to the peptidase S8 family.</text>
</comment>
<dbReference type="NCBIfam" id="NF012200">
    <property type="entry name" value="choice_anch_D"/>
    <property type="match status" value="1"/>
</dbReference>
<dbReference type="Pfam" id="PF22073">
    <property type="entry name" value="Cep192_D4"/>
    <property type="match status" value="1"/>
</dbReference>
<dbReference type="InterPro" id="IPR000209">
    <property type="entry name" value="Peptidase_S8/S53_dom"/>
</dbReference>
<dbReference type="InterPro" id="IPR023828">
    <property type="entry name" value="Peptidase_S8_Ser-AS"/>
</dbReference>
<evidence type="ECO:0000256" key="5">
    <source>
        <dbReference type="PIRSR" id="PIRSR615500-1"/>
    </source>
</evidence>
<evidence type="ECO:0000256" key="9">
    <source>
        <dbReference type="SAM" id="SignalP"/>
    </source>
</evidence>
<organism evidence="12 13">
    <name type="scientific">Luteolibacter ambystomatis</name>
    <dbReference type="NCBI Taxonomy" id="2824561"/>
    <lineage>
        <taxon>Bacteria</taxon>
        <taxon>Pseudomonadati</taxon>
        <taxon>Verrucomicrobiota</taxon>
        <taxon>Verrucomicrobiia</taxon>
        <taxon>Verrucomicrobiales</taxon>
        <taxon>Verrucomicrobiaceae</taxon>
        <taxon>Luteolibacter</taxon>
    </lineage>
</organism>
<dbReference type="InterPro" id="IPR015500">
    <property type="entry name" value="Peptidase_S8_subtilisin-rel"/>
</dbReference>
<evidence type="ECO:0000256" key="1">
    <source>
        <dbReference type="ARBA" id="ARBA00011073"/>
    </source>
</evidence>
<reference evidence="12" key="1">
    <citation type="submission" date="2021-04" db="EMBL/GenBank/DDBJ databases">
        <title>Luteolibacter sp. 32A isolated from the skin of an Anderson's salamander (Ambystoma andersonii).</title>
        <authorList>
            <person name="Spergser J."/>
            <person name="Busse H.-J."/>
        </authorList>
    </citation>
    <scope>NUCLEOTIDE SEQUENCE</scope>
    <source>
        <strain evidence="12">32A</strain>
    </source>
</reference>
<dbReference type="EMBL" id="CP073100">
    <property type="protein sequence ID" value="QUE52669.1"/>
    <property type="molecule type" value="Genomic_DNA"/>
</dbReference>
<dbReference type="Pfam" id="PF00082">
    <property type="entry name" value="Peptidase_S8"/>
    <property type="match status" value="1"/>
</dbReference>
<accession>A0A975J2A3</accession>
<dbReference type="Gene3D" id="2.60.40.10">
    <property type="entry name" value="Immunoglobulins"/>
    <property type="match status" value="1"/>
</dbReference>
<dbReference type="SUPFAM" id="SSF52743">
    <property type="entry name" value="Subtilisin-like"/>
    <property type="match status" value="1"/>
</dbReference>
<evidence type="ECO:0000256" key="4">
    <source>
        <dbReference type="ARBA" id="ARBA00022825"/>
    </source>
</evidence>
<dbReference type="PROSITE" id="PS00138">
    <property type="entry name" value="SUBTILASE_SER"/>
    <property type="match status" value="1"/>
</dbReference>
<feature type="active site" description="Charge relay system" evidence="5 6">
    <location>
        <position position="837"/>
    </location>
</feature>
<keyword evidence="3 6" id="KW-0378">Hydrolase</keyword>
<dbReference type="InterPro" id="IPR023827">
    <property type="entry name" value="Peptidase_S8_Asp-AS"/>
</dbReference>
<dbReference type="InterPro" id="IPR034204">
    <property type="entry name" value="PfSUB1-like_cat_dom"/>
</dbReference>
<dbReference type="Gene3D" id="3.40.50.200">
    <property type="entry name" value="Peptidase S8/S53 domain"/>
    <property type="match status" value="1"/>
</dbReference>
<dbReference type="PANTHER" id="PTHR43399:SF4">
    <property type="entry name" value="CELL WALL-ASSOCIATED PROTEASE"/>
    <property type="match status" value="1"/>
</dbReference>
<evidence type="ECO:0000256" key="3">
    <source>
        <dbReference type="ARBA" id="ARBA00022801"/>
    </source>
</evidence>